<dbReference type="Proteomes" id="UP000245506">
    <property type="component" value="Unassembled WGS sequence"/>
</dbReference>
<dbReference type="GO" id="GO:0003937">
    <property type="term" value="F:IMP cyclohydrolase activity"/>
    <property type="evidence" value="ECO:0007669"/>
    <property type="project" value="UniProtKB-EC"/>
</dbReference>
<evidence type="ECO:0000259" key="4">
    <source>
        <dbReference type="Pfam" id="PF07826"/>
    </source>
</evidence>
<gene>
    <name evidence="5" type="ORF">DKT75_07405</name>
</gene>
<dbReference type="SUPFAM" id="SSF75569">
    <property type="entry name" value="Archaeal IMP cyclohydrolase PurO"/>
    <property type="match status" value="1"/>
</dbReference>
<evidence type="ECO:0000313" key="6">
    <source>
        <dbReference type="Proteomes" id="UP000245506"/>
    </source>
</evidence>
<proteinExistence type="inferred from homology"/>
<dbReference type="NCBIfam" id="TIGR01922">
    <property type="entry name" value="purO_arch"/>
    <property type="match status" value="1"/>
</dbReference>
<dbReference type="EMBL" id="QGKL01000021">
    <property type="protein sequence ID" value="PWQ97357.1"/>
    <property type="molecule type" value="Genomic_DNA"/>
</dbReference>
<dbReference type="InterPro" id="IPR036795">
    <property type="entry name" value="IMP_cyclohydrolase-like_sf"/>
</dbReference>
<reference evidence="5 6" key="1">
    <citation type="submission" date="2018-05" db="EMBL/GenBank/DDBJ databases">
        <title>Leucothrix arctica sp. nov., isolated from Arctic seawater.</title>
        <authorList>
            <person name="Choi A."/>
            <person name="Baek K."/>
        </authorList>
    </citation>
    <scope>NUCLEOTIDE SEQUENCE [LARGE SCALE GENOMIC DNA]</scope>
    <source>
        <strain evidence="5 6">IMCC9719</strain>
    </source>
</reference>
<dbReference type="AlphaFoldDB" id="A0A317CG42"/>
<evidence type="ECO:0000256" key="1">
    <source>
        <dbReference type="ARBA" id="ARBA00022755"/>
    </source>
</evidence>
<organism evidence="5 6">
    <name type="scientific">Leucothrix arctica</name>
    <dbReference type="NCBI Taxonomy" id="1481894"/>
    <lineage>
        <taxon>Bacteria</taxon>
        <taxon>Pseudomonadati</taxon>
        <taxon>Pseudomonadota</taxon>
        <taxon>Gammaproteobacteria</taxon>
        <taxon>Thiotrichales</taxon>
        <taxon>Thiotrichaceae</taxon>
        <taxon>Leucothrix</taxon>
    </lineage>
</organism>
<dbReference type="InterPro" id="IPR010191">
    <property type="entry name" value="IMP_cyclohydrolase"/>
</dbReference>
<dbReference type="Pfam" id="PF07826">
    <property type="entry name" value="IMP_cyclohyd"/>
    <property type="match status" value="1"/>
</dbReference>
<dbReference type="RefSeq" id="WP_109822785.1">
    <property type="nucleotide sequence ID" value="NZ_QGKL01000021.1"/>
</dbReference>
<keyword evidence="6" id="KW-1185">Reference proteome</keyword>
<dbReference type="NCBIfam" id="NF003167">
    <property type="entry name" value="PRK04151.1"/>
    <property type="match status" value="1"/>
</dbReference>
<protein>
    <recommendedName>
        <fullName evidence="3">IMP cyclohydrolase</fullName>
        <ecNumber evidence="3">3.5.4.10</ecNumber>
    </recommendedName>
</protein>
<dbReference type="OrthoDB" id="8351551at2"/>
<keyword evidence="2 5" id="KW-0378">Hydrolase</keyword>
<evidence type="ECO:0000313" key="5">
    <source>
        <dbReference type="EMBL" id="PWQ97357.1"/>
    </source>
</evidence>
<accession>A0A317CG42</accession>
<evidence type="ECO:0000256" key="3">
    <source>
        <dbReference type="NCBIfam" id="TIGR01922"/>
    </source>
</evidence>
<feature type="domain" description="Inosine monophosphate cyclohydrolase-like" evidence="4">
    <location>
        <begin position="2"/>
        <end position="202"/>
    </location>
</feature>
<dbReference type="HAMAP" id="MF_00705">
    <property type="entry name" value="IMP_cyclohydrol"/>
    <property type="match status" value="1"/>
</dbReference>
<dbReference type="GO" id="GO:0006188">
    <property type="term" value="P:IMP biosynthetic process"/>
    <property type="evidence" value="ECO:0007669"/>
    <property type="project" value="InterPro"/>
</dbReference>
<comment type="caution">
    <text evidence="5">The sequence shown here is derived from an EMBL/GenBank/DDBJ whole genome shotgun (WGS) entry which is preliminary data.</text>
</comment>
<name>A0A317CG42_9GAMM</name>
<sequence>MYVGRIVSVGRTKDNKLTVMYRVSSRSFPNREIAQLENSLAVIPKKGHHEDIYTSPYISYNCFRSNSQYAVVGNGTQADPVFEKLESGMNMRDAIANVLLAMDYEHDDYSTPRIVAVADQKYQKGALGSIRADGIDVQVFDLSLGEYRFVSTYEKCVVSPENQAFNLDITDEKQAAQFVINGGVFAEFTNPVSSVAAVESDDGYKTAIVNM</sequence>
<dbReference type="EC" id="3.5.4.10" evidence="3"/>
<dbReference type="Gene3D" id="3.60.20.20">
    <property type="entry name" value="Inosine monophosphate cyclohydrolase-like"/>
    <property type="match status" value="1"/>
</dbReference>
<evidence type="ECO:0000256" key="2">
    <source>
        <dbReference type="ARBA" id="ARBA00022801"/>
    </source>
</evidence>
<dbReference type="InterPro" id="IPR020600">
    <property type="entry name" value="IMP_cyclohydrolase-like"/>
</dbReference>
<keyword evidence="1" id="KW-0658">Purine biosynthesis</keyword>